<keyword evidence="2" id="KW-0413">Isomerase</keyword>
<dbReference type="CDD" id="cd00429">
    <property type="entry name" value="RPE"/>
    <property type="match status" value="1"/>
</dbReference>
<dbReference type="GO" id="GO:0005975">
    <property type="term" value="P:carbohydrate metabolic process"/>
    <property type="evidence" value="ECO:0007669"/>
    <property type="project" value="InterPro"/>
</dbReference>
<dbReference type="EMBL" id="NPBS01000056">
    <property type="protein sequence ID" value="PAF25950.1"/>
    <property type="molecule type" value="Genomic_DNA"/>
</dbReference>
<dbReference type="GO" id="GO:0046872">
    <property type="term" value="F:metal ion binding"/>
    <property type="evidence" value="ECO:0007669"/>
    <property type="project" value="UniProtKB-KW"/>
</dbReference>
<evidence type="ECO:0000313" key="3">
    <source>
        <dbReference type="EMBL" id="PAF25950.1"/>
    </source>
</evidence>
<dbReference type="InterPro" id="IPR013785">
    <property type="entry name" value="Aldolase_TIM"/>
</dbReference>
<protein>
    <submittedName>
        <fullName evidence="3">Allulose-6-phosphate 3-epimerase</fullName>
    </submittedName>
</protein>
<evidence type="ECO:0000256" key="1">
    <source>
        <dbReference type="ARBA" id="ARBA00022723"/>
    </source>
</evidence>
<evidence type="ECO:0000313" key="4">
    <source>
        <dbReference type="Proteomes" id="UP000216133"/>
    </source>
</evidence>
<dbReference type="NCBIfam" id="NF007266">
    <property type="entry name" value="PRK09722.1"/>
    <property type="match status" value="1"/>
</dbReference>
<dbReference type="InterPro" id="IPR000056">
    <property type="entry name" value="Ribul_P_3_epim-like"/>
</dbReference>
<dbReference type="InterPro" id="IPR011060">
    <property type="entry name" value="RibuloseP-bd_barrel"/>
</dbReference>
<proteinExistence type="predicted"/>
<keyword evidence="1" id="KW-0479">Metal-binding</keyword>
<gene>
    <name evidence="3" type="ORF">CHH61_11115</name>
</gene>
<dbReference type="Gene3D" id="3.20.20.70">
    <property type="entry name" value="Aldolase class I"/>
    <property type="match status" value="1"/>
</dbReference>
<reference evidence="3 4" key="1">
    <citation type="submission" date="2017-07" db="EMBL/GenBank/DDBJ databases">
        <title>Isolation and whole genome analysis of endospore-forming bacteria from heroin.</title>
        <authorList>
            <person name="Kalinowski J."/>
            <person name="Ahrens B."/>
            <person name="Al-Dilaimi A."/>
            <person name="Winkler A."/>
            <person name="Wibberg D."/>
            <person name="Schleenbecker U."/>
            <person name="Ruckert C."/>
            <person name="Wolfel R."/>
            <person name="Grass G."/>
        </authorList>
    </citation>
    <scope>NUCLEOTIDE SEQUENCE [LARGE SCALE GENOMIC DNA]</scope>
    <source>
        <strain evidence="3 4">7523-2</strain>
    </source>
</reference>
<dbReference type="AlphaFoldDB" id="A0A268S0D3"/>
<comment type="caution">
    <text evidence="3">The sequence shown here is derived from an EMBL/GenBank/DDBJ whole genome shotgun (WGS) entry which is preliminary data.</text>
</comment>
<name>A0A268S0D3_SHOCL</name>
<dbReference type="Proteomes" id="UP000216133">
    <property type="component" value="Unassembled WGS sequence"/>
</dbReference>
<organism evidence="3 4">
    <name type="scientific">Shouchella clausii</name>
    <name type="common">Alkalihalobacillus clausii</name>
    <dbReference type="NCBI Taxonomy" id="79880"/>
    <lineage>
        <taxon>Bacteria</taxon>
        <taxon>Bacillati</taxon>
        <taxon>Bacillota</taxon>
        <taxon>Bacilli</taxon>
        <taxon>Bacillales</taxon>
        <taxon>Bacillaceae</taxon>
        <taxon>Shouchella</taxon>
    </lineage>
</organism>
<accession>A0A268S0D3</accession>
<sequence>MKPAFSPSLMCMDLTKFREQIETLNGRADLYHVDIMDGHYVKNLTLSPFFIEQLSKVATIPIDAHLMAEKPNDFLVDACIDAGASIISIHPEVVHAELFRTIAHIKKLGCQVGIVLNPATPLAIIEPFAHLIDKLTIMTIDPGFAGQPFLTEMVEKIADAKRFRAEQGLAFTLEVDGSCNEKTFKQLAQAGNETFIVGTSGLFGLDHDLSTAWEKMEAIFRKQTEGIYL</sequence>
<evidence type="ECO:0000256" key="2">
    <source>
        <dbReference type="ARBA" id="ARBA00023235"/>
    </source>
</evidence>
<dbReference type="PANTHER" id="PTHR11749">
    <property type="entry name" value="RIBULOSE-5-PHOSPHATE-3-EPIMERASE"/>
    <property type="match status" value="1"/>
</dbReference>
<dbReference type="SUPFAM" id="SSF51366">
    <property type="entry name" value="Ribulose-phoshate binding barrel"/>
    <property type="match status" value="1"/>
</dbReference>
<dbReference type="Pfam" id="PF00834">
    <property type="entry name" value="Ribul_P_3_epim"/>
    <property type="match status" value="1"/>
</dbReference>
<dbReference type="RefSeq" id="WP_095237988.1">
    <property type="nucleotide sequence ID" value="NZ_CP155469.1"/>
</dbReference>
<dbReference type="GO" id="GO:0016857">
    <property type="term" value="F:racemase and epimerase activity, acting on carbohydrates and derivatives"/>
    <property type="evidence" value="ECO:0007669"/>
    <property type="project" value="InterPro"/>
</dbReference>
<dbReference type="NCBIfam" id="NF004076">
    <property type="entry name" value="PRK05581.1-4"/>
    <property type="match status" value="1"/>
</dbReference>